<dbReference type="PROSITE" id="PS50930">
    <property type="entry name" value="HTH_LYTTR"/>
    <property type="match status" value="1"/>
</dbReference>
<feature type="domain" description="HTH LytTR-type" evidence="1">
    <location>
        <begin position="34"/>
        <end position="133"/>
    </location>
</feature>
<dbReference type="EMBL" id="JAUMVS010000334">
    <property type="protein sequence ID" value="MDO4842839.1"/>
    <property type="molecule type" value="Genomic_DNA"/>
</dbReference>
<reference evidence="2" key="1">
    <citation type="submission" date="2023-07" db="EMBL/GenBank/DDBJ databases">
        <title>Between Cages and Wild: Unraveling the Impact of Captivity on Animal Microbiomes and Antimicrobial Resistance.</title>
        <authorList>
            <person name="Schmartz G.P."/>
            <person name="Rehner J."/>
            <person name="Schuff M.J."/>
            <person name="Becker S.L."/>
            <person name="Kravczyk M."/>
            <person name="Gurevich A."/>
            <person name="Francke R."/>
            <person name="Mueller R."/>
            <person name="Keller V."/>
            <person name="Keller A."/>
        </authorList>
    </citation>
    <scope>NUCLEOTIDE SEQUENCE</scope>
    <source>
        <strain evidence="2">S12M_St_49</strain>
    </source>
</reference>
<dbReference type="PANTHER" id="PTHR37299">
    <property type="entry name" value="TRANSCRIPTIONAL REGULATOR-RELATED"/>
    <property type="match status" value="1"/>
</dbReference>
<dbReference type="SMART" id="SM00850">
    <property type="entry name" value="LytTR"/>
    <property type="match status" value="1"/>
</dbReference>
<dbReference type="GO" id="GO:0003677">
    <property type="term" value="F:DNA binding"/>
    <property type="evidence" value="ECO:0007669"/>
    <property type="project" value="UniProtKB-KW"/>
</dbReference>
<evidence type="ECO:0000313" key="2">
    <source>
        <dbReference type="EMBL" id="MDO4842839.1"/>
    </source>
</evidence>
<sequence length="139" mass="16019">DPDYFIHSPQSDERLAAALEHLLKLEANRGANGLILSTKQAKHIIPQRTIMYIEHYQHKSKIVCEDRIFNCNEKLSSLLERLDGAVFMRCHCSFIVNLEHVRKATRTQLYMSNGDILPCSRSNQLAIREALDNSRKVRT</sequence>
<keyword evidence="2" id="KW-0238">DNA-binding</keyword>
<evidence type="ECO:0000259" key="1">
    <source>
        <dbReference type="PROSITE" id="PS50930"/>
    </source>
</evidence>
<comment type="caution">
    <text evidence="2">The sequence shown here is derived from an EMBL/GenBank/DDBJ whole genome shotgun (WGS) entry which is preliminary data.</text>
</comment>
<dbReference type="GO" id="GO:0000156">
    <property type="term" value="F:phosphorelay response regulator activity"/>
    <property type="evidence" value="ECO:0007669"/>
    <property type="project" value="InterPro"/>
</dbReference>
<dbReference type="AlphaFoldDB" id="A0AA43RJZ7"/>
<dbReference type="InterPro" id="IPR046947">
    <property type="entry name" value="LytR-like"/>
</dbReference>
<dbReference type="PANTHER" id="PTHR37299:SF1">
    <property type="entry name" value="STAGE 0 SPORULATION PROTEIN A HOMOLOG"/>
    <property type="match status" value="1"/>
</dbReference>
<feature type="non-terminal residue" evidence="2">
    <location>
        <position position="1"/>
    </location>
</feature>
<dbReference type="Gene3D" id="2.40.50.1020">
    <property type="entry name" value="LytTr DNA-binding domain"/>
    <property type="match status" value="1"/>
</dbReference>
<name>A0AA43RJZ7_9ACTN</name>
<dbReference type="InterPro" id="IPR007492">
    <property type="entry name" value="LytTR_DNA-bd_dom"/>
</dbReference>
<dbReference type="Pfam" id="PF04397">
    <property type="entry name" value="LytTR"/>
    <property type="match status" value="1"/>
</dbReference>
<accession>A0AA43RJZ7</accession>
<evidence type="ECO:0000313" key="3">
    <source>
        <dbReference type="Proteomes" id="UP001168575"/>
    </source>
</evidence>
<organism evidence="2 3">
    <name type="scientific">Phoenicibacter congonensis</name>
    <dbReference type="NCBI Taxonomy" id="1944646"/>
    <lineage>
        <taxon>Bacteria</taxon>
        <taxon>Bacillati</taxon>
        <taxon>Actinomycetota</taxon>
        <taxon>Coriobacteriia</taxon>
        <taxon>Eggerthellales</taxon>
        <taxon>Eggerthellaceae</taxon>
        <taxon>Phoenicibacter</taxon>
    </lineage>
</organism>
<protein>
    <submittedName>
        <fullName evidence="2">LytTR family DNA-binding domain-containing protein</fullName>
    </submittedName>
</protein>
<dbReference type="Proteomes" id="UP001168575">
    <property type="component" value="Unassembled WGS sequence"/>
</dbReference>
<keyword evidence="3" id="KW-1185">Reference proteome</keyword>
<proteinExistence type="predicted"/>
<gene>
    <name evidence="2" type="ORF">Q3982_09210</name>
</gene>